<protein>
    <submittedName>
        <fullName evidence="2">Uncharacterized protein</fullName>
    </submittedName>
</protein>
<evidence type="ECO:0000313" key="3">
    <source>
        <dbReference type="Proteomes" id="UP000054408"/>
    </source>
</evidence>
<name>A0A0L0DQZ9_THETB</name>
<gene>
    <name evidence="2" type="ORF">AMSG_10435</name>
</gene>
<reference evidence="2 3" key="1">
    <citation type="submission" date="2010-05" db="EMBL/GenBank/DDBJ databases">
        <title>The Genome Sequence of Thecamonas trahens ATCC 50062.</title>
        <authorList>
            <consortium name="The Broad Institute Genome Sequencing Platform"/>
            <person name="Russ C."/>
            <person name="Cuomo C."/>
            <person name="Shea T."/>
            <person name="Young S.K."/>
            <person name="Zeng Q."/>
            <person name="Koehrsen M."/>
            <person name="Haas B."/>
            <person name="Borodovsky M."/>
            <person name="Guigo R."/>
            <person name="Alvarado L."/>
            <person name="Berlin A."/>
            <person name="Bochicchio J."/>
            <person name="Borenstein D."/>
            <person name="Chapman S."/>
            <person name="Chen Z."/>
            <person name="Freedman E."/>
            <person name="Gellesch M."/>
            <person name="Goldberg J."/>
            <person name="Griggs A."/>
            <person name="Gujja S."/>
            <person name="Heilman E."/>
            <person name="Heiman D."/>
            <person name="Hepburn T."/>
            <person name="Howarth C."/>
            <person name="Jen D."/>
            <person name="Larson L."/>
            <person name="Mehta T."/>
            <person name="Park D."/>
            <person name="Pearson M."/>
            <person name="Roberts A."/>
            <person name="Saif S."/>
            <person name="Shenoy N."/>
            <person name="Sisk P."/>
            <person name="Stolte C."/>
            <person name="Sykes S."/>
            <person name="Thomson T."/>
            <person name="Walk T."/>
            <person name="White J."/>
            <person name="Yandava C."/>
            <person name="Burger G."/>
            <person name="Gray M.W."/>
            <person name="Holland P.W.H."/>
            <person name="King N."/>
            <person name="Lang F.B.F."/>
            <person name="Roger A.J."/>
            <person name="Ruiz-Trillo I."/>
            <person name="Lander E."/>
            <person name="Nusbaum C."/>
        </authorList>
    </citation>
    <scope>NUCLEOTIDE SEQUENCE [LARGE SCALE GENOMIC DNA]</scope>
    <source>
        <strain evidence="2 3">ATCC 50062</strain>
    </source>
</reference>
<proteinExistence type="predicted"/>
<keyword evidence="3" id="KW-1185">Reference proteome</keyword>
<dbReference type="AlphaFoldDB" id="A0A0L0DQZ9"/>
<feature type="region of interest" description="Disordered" evidence="1">
    <location>
        <begin position="1"/>
        <end position="37"/>
    </location>
</feature>
<sequence>MGAMERRLARLGQSKLPQAVMIHEDEDEDEDDEASNGSFEAVERMTKVWCPSPGKGLSAAVASMKGSGTVTVAREVATAPAPATDSGESGESVEMAVAGSGLPYGSPPEHTAFARASRPLKRSASLPMALVSRTKPTRSVFSLLVGKKRKRREVKTFIHWIALQFNDVERCAGLITTMSVDICGEVHLNGRHLGSGFFTRNGK</sequence>
<dbReference type="EMBL" id="GL349490">
    <property type="protein sequence ID" value="KNC54441.1"/>
    <property type="molecule type" value="Genomic_DNA"/>
</dbReference>
<evidence type="ECO:0000256" key="1">
    <source>
        <dbReference type="SAM" id="MobiDB-lite"/>
    </source>
</evidence>
<dbReference type="Proteomes" id="UP000054408">
    <property type="component" value="Unassembled WGS sequence"/>
</dbReference>
<organism evidence="2 3">
    <name type="scientific">Thecamonas trahens ATCC 50062</name>
    <dbReference type="NCBI Taxonomy" id="461836"/>
    <lineage>
        <taxon>Eukaryota</taxon>
        <taxon>Apusozoa</taxon>
        <taxon>Apusomonadida</taxon>
        <taxon>Apusomonadidae</taxon>
        <taxon>Thecamonas</taxon>
    </lineage>
</organism>
<evidence type="ECO:0000313" key="2">
    <source>
        <dbReference type="EMBL" id="KNC54441.1"/>
    </source>
</evidence>
<feature type="compositionally biased region" description="Acidic residues" evidence="1">
    <location>
        <begin position="24"/>
        <end position="34"/>
    </location>
</feature>
<accession>A0A0L0DQZ9</accession>
<dbReference type="RefSeq" id="XP_013753597.1">
    <property type="nucleotide sequence ID" value="XM_013898143.1"/>
</dbReference>
<dbReference type="GeneID" id="25568655"/>